<dbReference type="PANTHER" id="PTHR34821">
    <property type="entry name" value="INNER MEMBRANE PROTEIN YDCZ"/>
    <property type="match status" value="1"/>
</dbReference>
<comment type="caution">
    <text evidence="2">The sequence shown here is derived from an EMBL/GenBank/DDBJ whole genome shotgun (WGS) entry which is preliminary data.</text>
</comment>
<evidence type="ECO:0000313" key="3">
    <source>
        <dbReference type="Proteomes" id="UP001268577"/>
    </source>
</evidence>
<gene>
    <name evidence="2" type="ORF">P7H70_04460</name>
</gene>
<feature type="transmembrane region" description="Helical" evidence="1">
    <location>
        <begin position="6"/>
        <end position="26"/>
    </location>
</feature>
<dbReference type="GO" id="GO:0005886">
    <property type="term" value="C:plasma membrane"/>
    <property type="evidence" value="ECO:0007669"/>
    <property type="project" value="TreeGrafter"/>
</dbReference>
<keyword evidence="1" id="KW-1133">Transmembrane helix</keyword>
<feature type="transmembrane region" description="Helical" evidence="1">
    <location>
        <begin position="38"/>
        <end position="58"/>
    </location>
</feature>
<organism evidence="2 3">
    <name type="scientific">Vagococcus carniphilus</name>
    <dbReference type="NCBI Taxonomy" id="218144"/>
    <lineage>
        <taxon>Bacteria</taxon>
        <taxon>Bacillati</taxon>
        <taxon>Bacillota</taxon>
        <taxon>Bacilli</taxon>
        <taxon>Lactobacillales</taxon>
        <taxon>Enterococcaceae</taxon>
        <taxon>Vagococcus</taxon>
    </lineage>
</organism>
<evidence type="ECO:0000313" key="2">
    <source>
        <dbReference type="EMBL" id="MDT2833296.1"/>
    </source>
</evidence>
<reference evidence="2" key="1">
    <citation type="submission" date="2023-03" db="EMBL/GenBank/DDBJ databases">
        <authorList>
            <person name="Shen W."/>
            <person name="Cai J."/>
        </authorList>
    </citation>
    <scope>NUCLEOTIDE SEQUENCE</scope>
    <source>
        <strain evidence="2">P96-3</strain>
    </source>
</reference>
<sequence length="151" mass="16451">MILFYFSMAVLAGISIVVARIINANLANRIGLFQGTIFNYLTGVLFSLIFLLFSKEMLSLGNIDWKSIPIWAYLGGIVSVAVVVLSSYVTPKISVFYQTLFVFIGQLFVGIIVDFVVLNQLSIGKVIGGILVLVGLTLNLVLDTKSLKKVG</sequence>
<feature type="transmembrane region" description="Helical" evidence="1">
    <location>
        <begin position="70"/>
        <end position="89"/>
    </location>
</feature>
<feature type="transmembrane region" description="Helical" evidence="1">
    <location>
        <begin position="123"/>
        <end position="142"/>
    </location>
</feature>
<evidence type="ECO:0000256" key="1">
    <source>
        <dbReference type="SAM" id="Phobius"/>
    </source>
</evidence>
<dbReference type="Pfam" id="PF04657">
    <property type="entry name" value="DMT_YdcZ"/>
    <property type="match status" value="1"/>
</dbReference>
<feature type="transmembrane region" description="Helical" evidence="1">
    <location>
        <begin position="96"/>
        <end position="117"/>
    </location>
</feature>
<accession>A0AAW8U3F2</accession>
<name>A0AAW8U3F2_9ENTE</name>
<keyword evidence="1" id="KW-0812">Transmembrane</keyword>
<dbReference type="RefSeq" id="WP_311985008.1">
    <property type="nucleotide sequence ID" value="NZ_JARQBZ010000006.1"/>
</dbReference>
<protein>
    <submittedName>
        <fullName evidence="2">DMT family transporter</fullName>
    </submittedName>
</protein>
<keyword evidence="1" id="KW-0472">Membrane</keyword>
<dbReference type="InterPro" id="IPR006750">
    <property type="entry name" value="YdcZ"/>
</dbReference>
<dbReference type="Proteomes" id="UP001268577">
    <property type="component" value="Unassembled WGS sequence"/>
</dbReference>
<dbReference type="EMBL" id="JARQBZ010000006">
    <property type="protein sequence ID" value="MDT2833296.1"/>
    <property type="molecule type" value="Genomic_DNA"/>
</dbReference>
<dbReference type="AlphaFoldDB" id="A0AAW8U3F2"/>
<proteinExistence type="predicted"/>
<dbReference type="PANTHER" id="PTHR34821:SF2">
    <property type="entry name" value="INNER MEMBRANE PROTEIN YDCZ"/>
    <property type="match status" value="1"/>
</dbReference>